<dbReference type="Proteomes" id="UP001596958">
    <property type="component" value="Unassembled WGS sequence"/>
</dbReference>
<feature type="signal peptide" evidence="1">
    <location>
        <begin position="1"/>
        <end position="21"/>
    </location>
</feature>
<keyword evidence="3" id="KW-1185">Reference proteome</keyword>
<accession>A0ABW2YW57</accession>
<sequence length="258" mass="28801">MKTLINSLTLLLIAVCNFSYAQNARFTTSGTIQFEKSSNTHAIVPRMITKDNEAFYKPAFEQQKATQPQFRVLKSEFKFADNKTLFTPIAPETRYSGISVPIMEQYSTVYTDLGTNIATSQKEIYGDVVLLTDTARKINWKITDETRDIAGYPCRRANALIMDSIYVVAFYTDKIPVSGGPESFNGLPGMILQVALPHENISWVATKVTDMAVPAKEIVAPKKGKVTSNKDYRALLDKVLKGQGNAAIMQLYYKAFLL</sequence>
<name>A0ABW2YW57_9SPHI</name>
<evidence type="ECO:0000313" key="3">
    <source>
        <dbReference type="Proteomes" id="UP001596958"/>
    </source>
</evidence>
<evidence type="ECO:0000313" key="2">
    <source>
        <dbReference type="EMBL" id="MFD0750469.1"/>
    </source>
</evidence>
<dbReference type="RefSeq" id="WP_377099766.1">
    <property type="nucleotide sequence ID" value="NZ_JBHTHU010000006.1"/>
</dbReference>
<proteinExistence type="predicted"/>
<evidence type="ECO:0000256" key="1">
    <source>
        <dbReference type="SAM" id="SignalP"/>
    </source>
</evidence>
<gene>
    <name evidence="2" type="ORF">ACFQZS_09970</name>
</gene>
<organism evidence="2 3">
    <name type="scientific">Mucilaginibacter calamicampi</name>
    <dbReference type="NCBI Taxonomy" id="1302352"/>
    <lineage>
        <taxon>Bacteria</taxon>
        <taxon>Pseudomonadati</taxon>
        <taxon>Bacteroidota</taxon>
        <taxon>Sphingobacteriia</taxon>
        <taxon>Sphingobacteriales</taxon>
        <taxon>Sphingobacteriaceae</taxon>
        <taxon>Mucilaginibacter</taxon>
    </lineage>
</organism>
<protein>
    <submittedName>
        <fullName evidence="2">GLPGLI family protein</fullName>
    </submittedName>
</protein>
<keyword evidence="1" id="KW-0732">Signal</keyword>
<dbReference type="InterPro" id="IPR005901">
    <property type="entry name" value="GLPGLI"/>
</dbReference>
<reference evidence="3" key="1">
    <citation type="journal article" date="2019" name="Int. J. Syst. Evol. Microbiol.">
        <title>The Global Catalogue of Microorganisms (GCM) 10K type strain sequencing project: providing services to taxonomists for standard genome sequencing and annotation.</title>
        <authorList>
            <consortium name="The Broad Institute Genomics Platform"/>
            <consortium name="The Broad Institute Genome Sequencing Center for Infectious Disease"/>
            <person name="Wu L."/>
            <person name="Ma J."/>
        </authorList>
    </citation>
    <scope>NUCLEOTIDE SEQUENCE [LARGE SCALE GENOMIC DNA]</scope>
    <source>
        <strain evidence="3">CCUG 63418</strain>
    </source>
</reference>
<dbReference type="Pfam" id="PF09697">
    <property type="entry name" value="Porph_ging"/>
    <property type="match status" value="1"/>
</dbReference>
<dbReference type="NCBIfam" id="TIGR01200">
    <property type="entry name" value="GLPGLI"/>
    <property type="match status" value="1"/>
</dbReference>
<feature type="chain" id="PRO_5046911807" evidence="1">
    <location>
        <begin position="22"/>
        <end position="258"/>
    </location>
</feature>
<comment type="caution">
    <text evidence="2">The sequence shown here is derived from an EMBL/GenBank/DDBJ whole genome shotgun (WGS) entry which is preliminary data.</text>
</comment>
<dbReference type="EMBL" id="JBHTHU010000006">
    <property type="protein sequence ID" value="MFD0750469.1"/>
    <property type="molecule type" value="Genomic_DNA"/>
</dbReference>